<dbReference type="PANTHER" id="PTHR30383">
    <property type="entry name" value="THIOESTERASE 1/PROTEASE 1/LYSOPHOSPHOLIPASE L1"/>
    <property type="match status" value="1"/>
</dbReference>
<dbReference type="InterPro" id="IPR051532">
    <property type="entry name" value="Ester_Hydrolysis_Enzymes"/>
</dbReference>
<dbReference type="Pfam" id="PF13472">
    <property type="entry name" value="Lipase_GDSL_2"/>
    <property type="match status" value="1"/>
</dbReference>
<proteinExistence type="predicted"/>
<dbReference type="InterPro" id="IPR032740">
    <property type="entry name" value="GxDLY"/>
</dbReference>
<dbReference type="EMBL" id="CP025096">
    <property type="protein sequence ID" value="AUD04303.1"/>
    <property type="molecule type" value="Genomic_DNA"/>
</dbReference>
<keyword evidence="6" id="KW-1185">Reference proteome</keyword>
<protein>
    <submittedName>
        <fullName evidence="5">Acetylhydrolase</fullName>
    </submittedName>
</protein>
<sequence length="592" mass="66189">MKKKLLLCLLLALYTSQITLAQTPVEYVWWNPAKNDFPVIEGQAWMGKDIQNPYDRLPAVAEKNVRKEVWNLSHSSAGLMIRFRASTDQIVVRYVVSGKQALPHMPATGVSGVDLYAGNSDGDWLWAAGKYTFGDTIQYRFANLEPNDTYHQKGREYRLFLPLYNSVQWLEIGVPKGVTLTPLAVRPDKPIVVYGTSIAQGACASRPGMAWTSILGRKLDRPLINLGFSGNGRLEKEVIAYVSQVDASLYVLDCLPNLISTVGIKPDEIKSRILESVKMLRQKHAATPILLVEHAGYTDGSISPIRQQYYTEANGIMRQAFAQLKGEGVKGLYLLPKSQINLDMDAMVDGTHPTDLGMQQYADAYEKIIRTILNEPVGPFSTTKPRTQYRDAKSYDWETRHHDVMARLKAKPPRIVFMGNSITHFWGGEPKGPYVQGGDSWASVMEPLKVQNLGYGWDRIENVLWRVYHGELDGYKAEQVVLMIGTNNIFANTEAEIVAGLKFLVQAIKSRQPTADILMIAILPRRDEEKRVAALNEAITQITGELNVTFIQPAAILTKPDGKVDESLFTDGLHPNPEGYRKLVGALKPYLK</sequence>
<dbReference type="KEGG" id="spir:CWM47_22135"/>
<feature type="chain" id="PRO_5014784928" evidence="1">
    <location>
        <begin position="22"/>
        <end position="592"/>
    </location>
</feature>
<dbReference type="Proteomes" id="UP000232883">
    <property type="component" value="Chromosome"/>
</dbReference>
<dbReference type="Pfam" id="PF14606">
    <property type="entry name" value="Lipase_GDSL_3"/>
    <property type="match status" value="1"/>
</dbReference>
<dbReference type="InterPro" id="IPR036514">
    <property type="entry name" value="SGNH_hydro_sf"/>
</dbReference>
<dbReference type="GO" id="GO:0004622">
    <property type="term" value="F:phosphatidylcholine lysophospholipase activity"/>
    <property type="evidence" value="ECO:0007669"/>
    <property type="project" value="TreeGrafter"/>
</dbReference>
<dbReference type="Gene3D" id="3.40.50.1110">
    <property type="entry name" value="SGNH hydrolase"/>
    <property type="match status" value="2"/>
</dbReference>
<keyword evidence="5" id="KW-0378">Hydrolase</keyword>
<dbReference type="AlphaFoldDB" id="A0A2K8Z354"/>
<name>A0A2K8Z354_9BACT</name>
<feature type="domain" description="SGNH hydrolase-type esterase" evidence="3">
    <location>
        <begin position="189"/>
        <end position="370"/>
    </location>
</feature>
<dbReference type="SUPFAM" id="SSF52266">
    <property type="entry name" value="SGNH hydrolase"/>
    <property type="match status" value="2"/>
</dbReference>
<evidence type="ECO:0000259" key="2">
    <source>
        <dbReference type="Pfam" id="PF13472"/>
    </source>
</evidence>
<dbReference type="RefSeq" id="WP_100990369.1">
    <property type="nucleotide sequence ID" value="NZ_CP025096.1"/>
</dbReference>
<organism evidence="5 6">
    <name type="scientific">Spirosoma pollinicola</name>
    <dbReference type="NCBI Taxonomy" id="2057025"/>
    <lineage>
        <taxon>Bacteria</taxon>
        <taxon>Pseudomonadati</taxon>
        <taxon>Bacteroidota</taxon>
        <taxon>Cytophagia</taxon>
        <taxon>Cytophagales</taxon>
        <taxon>Cytophagaceae</taxon>
        <taxon>Spirosoma</taxon>
    </lineage>
</organism>
<feature type="domain" description="SGNH hydrolase-type esterase" evidence="2">
    <location>
        <begin position="417"/>
        <end position="581"/>
    </location>
</feature>
<dbReference type="PANTHER" id="PTHR30383:SF5">
    <property type="entry name" value="SGNH HYDROLASE-TYPE ESTERASE DOMAIN-CONTAINING PROTEIN"/>
    <property type="match status" value="1"/>
</dbReference>
<dbReference type="Pfam" id="PF14607">
    <property type="entry name" value="GxDLY"/>
    <property type="match status" value="1"/>
</dbReference>
<accession>A0A2K8Z354</accession>
<dbReference type="CDD" id="cd01844">
    <property type="entry name" value="SGNH_hydrolase_like_6"/>
    <property type="match status" value="1"/>
</dbReference>
<dbReference type="Gene3D" id="2.60.120.260">
    <property type="entry name" value="Galactose-binding domain-like"/>
    <property type="match status" value="1"/>
</dbReference>
<feature type="domain" description="SGNH hydrolase-type esterase N-terminal" evidence="4">
    <location>
        <begin position="28"/>
        <end position="179"/>
    </location>
</feature>
<reference evidence="5 6" key="1">
    <citation type="submission" date="2017-11" db="EMBL/GenBank/DDBJ databases">
        <title>Taxonomic description and genome sequences of Spirosoma HA7 sp. nov., isolated from pollen microhabitat of Corylus avellana.</title>
        <authorList>
            <person name="Ambika Manirajan B."/>
            <person name="Suarez C."/>
            <person name="Ratering S."/>
            <person name="Geissler-Plaum R."/>
            <person name="Cardinale M."/>
            <person name="Sylvia S."/>
        </authorList>
    </citation>
    <scope>NUCLEOTIDE SEQUENCE [LARGE SCALE GENOMIC DNA]</scope>
    <source>
        <strain evidence="5 6">HA7</strain>
    </source>
</reference>
<evidence type="ECO:0000313" key="6">
    <source>
        <dbReference type="Proteomes" id="UP000232883"/>
    </source>
</evidence>
<dbReference type="OrthoDB" id="5624617at2"/>
<evidence type="ECO:0000259" key="4">
    <source>
        <dbReference type="Pfam" id="PF14607"/>
    </source>
</evidence>
<dbReference type="InterPro" id="IPR013830">
    <property type="entry name" value="SGNH_hydro"/>
</dbReference>
<evidence type="ECO:0000259" key="3">
    <source>
        <dbReference type="Pfam" id="PF14606"/>
    </source>
</evidence>
<evidence type="ECO:0000256" key="1">
    <source>
        <dbReference type="SAM" id="SignalP"/>
    </source>
</evidence>
<evidence type="ECO:0000313" key="5">
    <source>
        <dbReference type="EMBL" id="AUD04303.1"/>
    </source>
</evidence>
<keyword evidence="1" id="KW-0732">Signal</keyword>
<gene>
    <name evidence="5" type="ORF">CWM47_22135</name>
</gene>
<feature type="signal peptide" evidence="1">
    <location>
        <begin position="1"/>
        <end position="21"/>
    </location>
</feature>